<dbReference type="InterPro" id="IPR052553">
    <property type="entry name" value="CbiG_hydrolase"/>
</dbReference>
<dbReference type="Proteomes" id="UP000441404">
    <property type="component" value="Unassembled WGS sequence"/>
</dbReference>
<dbReference type="SUPFAM" id="SSF159664">
    <property type="entry name" value="CobE/GbiG C-terminal domain-like"/>
    <property type="match status" value="1"/>
</dbReference>
<dbReference type="EMBL" id="WIWI01000115">
    <property type="protein sequence ID" value="MQT92545.1"/>
    <property type="molecule type" value="Genomic_DNA"/>
</dbReference>
<dbReference type="PANTHER" id="PTHR37477:SF1">
    <property type="entry name" value="COBALT-PRECORRIN-5A HYDROLASE"/>
    <property type="match status" value="1"/>
</dbReference>
<reference evidence="4 5" key="1">
    <citation type="submission" date="2019-10" db="EMBL/GenBank/DDBJ databases">
        <title>Evaluation of single-gene subtyping targets for Pseudomonas.</title>
        <authorList>
            <person name="Reichler S.J."/>
            <person name="Orsi R.H."/>
            <person name="Wiedmann M."/>
            <person name="Martin N.H."/>
            <person name="Murphy S.I."/>
        </authorList>
    </citation>
    <scope>NUCLEOTIDE SEQUENCE [LARGE SCALE GENOMIC DNA]</scope>
    <source>
        <strain evidence="3 5">FSL R10-3254</strain>
        <strain evidence="2 4">FSL R10-3257</strain>
    </source>
</reference>
<dbReference type="Gene3D" id="3.30.420.180">
    <property type="entry name" value="CobE/GbiG C-terminal domain"/>
    <property type="match status" value="1"/>
</dbReference>
<dbReference type="Pfam" id="PF01890">
    <property type="entry name" value="CbiG_C"/>
    <property type="match status" value="1"/>
</dbReference>
<evidence type="ECO:0000313" key="5">
    <source>
        <dbReference type="Proteomes" id="UP000489190"/>
    </source>
</evidence>
<dbReference type="GO" id="GO:0009236">
    <property type="term" value="P:cobalamin biosynthetic process"/>
    <property type="evidence" value="ECO:0007669"/>
    <property type="project" value="InterPro"/>
</dbReference>
<proteinExistence type="predicted"/>
<evidence type="ECO:0000313" key="4">
    <source>
        <dbReference type="Proteomes" id="UP000441404"/>
    </source>
</evidence>
<dbReference type="Proteomes" id="UP000489190">
    <property type="component" value="Unassembled WGS sequence"/>
</dbReference>
<dbReference type="RefSeq" id="WP_048373366.1">
    <property type="nucleotide sequence ID" value="NZ_JYLD01000020.1"/>
</dbReference>
<dbReference type="EMBL" id="WIWJ01000092">
    <property type="protein sequence ID" value="MQT50108.1"/>
    <property type="molecule type" value="Genomic_DNA"/>
</dbReference>
<name>A0A0J6HWH8_9PSED</name>
<evidence type="ECO:0000313" key="2">
    <source>
        <dbReference type="EMBL" id="MQT50108.1"/>
    </source>
</evidence>
<comment type="caution">
    <text evidence="3">The sequence shown here is derived from an EMBL/GenBank/DDBJ whole genome shotgun (WGS) entry which is preliminary data.</text>
</comment>
<organism evidence="3 5">
    <name type="scientific">Pseudomonas helleri</name>
    <dbReference type="NCBI Taxonomy" id="1608996"/>
    <lineage>
        <taxon>Bacteria</taxon>
        <taxon>Pseudomonadati</taxon>
        <taxon>Pseudomonadota</taxon>
        <taxon>Gammaproteobacteria</taxon>
        <taxon>Pseudomonadales</taxon>
        <taxon>Pseudomonadaceae</taxon>
        <taxon>Pseudomonas</taxon>
    </lineage>
</organism>
<dbReference type="PANTHER" id="PTHR37477">
    <property type="entry name" value="COBALT-PRECORRIN-5A HYDROLASE"/>
    <property type="match status" value="1"/>
</dbReference>
<gene>
    <name evidence="3" type="ORF">GHO39_25985</name>
    <name evidence="2" type="ORF">GHO40_25860</name>
</gene>
<feature type="domain" description="CobE/GbiG C-terminal" evidence="1">
    <location>
        <begin position="11"/>
        <end position="134"/>
    </location>
</feature>
<accession>A0A0J6HWH8</accession>
<sequence>MPTATHTACAIIGLGCRQGCTCDDLLALVEQSLDKAGLTLGAVQGIASIDLKREEPGLIELCRRLNLPFNVFNADQLAPYASQLSQRSKVVFEQTGCWGVAESAALALAEQLGGAGATLLVTRQASSVATFALACTGQITR</sequence>
<dbReference type="AlphaFoldDB" id="A0A0J6HWH8"/>
<dbReference type="OrthoDB" id="9781023at2"/>
<evidence type="ECO:0000313" key="3">
    <source>
        <dbReference type="EMBL" id="MQT92545.1"/>
    </source>
</evidence>
<evidence type="ECO:0000259" key="1">
    <source>
        <dbReference type="Pfam" id="PF01890"/>
    </source>
</evidence>
<dbReference type="InterPro" id="IPR036518">
    <property type="entry name" value="CobE/GbiG_C_sf"/>
</dbReference>
<protein>
    <submittedName>
        <fullName evidence="3">Cobalamin biosynthesis protein CobE</fullName>
    </submittedName>
</protein>
<dbReference type="STRING" id="1608996.TU84_23250"/>
<dbReference type="InterPro" id="IPR002750">
    <property type="entry name" value="CobE/GbiG_C"/>
</dbReference>